<keyword evidence="1" id="KW-0472">Membrane</keyword>
<sequence length="106" mass="11148">MMLHASWDPILVGISFLVAFIASFVALDSAAKIAASNKKAALFWRITGGATLGIGIWSMHFIGMLAMKMPMPMSYHLELTIVSLLAAIIASSLAINIAVAGNTLSA</sequence>
<keyword evidence="4" id="KW-1185">Reference proteome</keyword>
<evidence type="ECO:0000259" key="2">
    <source>
        <dbReference type="PROSITE" id="PS50924"/>
    </source>
</evidence>
<name>A0A485A270_KLUCR</name>
<organism evidence="3 4">
    <name type="scientific">Kluyvera cryocrescens</name>
    <name type="common">Kluyvera citrophila</name>
    <dbReference type="NCBI Taxonomy" id="580"/>
    <lineage>
        <taxon>Bacteria</taxon>
        <taxon>Pseudomonadati</taxon>
        <taxon>Pseudomonadota</taxon>
        <taxon>Gammaproteobacteria</taxon>
        <taxon>Enterobacterales</taxon>
        <taxon>Enterobacteriaceae</taxon>
        <taxon>Kluyvera</taxon>
    </lineage>
</organism>
<dbReference type="PANTHER" id="PTHR35152:SF1">
    <property type="entry name" value="DOMAIN SIGNALLING PROTEIN, PUTATIVE (AFU_ORTHOLOGUE AFUA_5G11310)-RELATED"/>
    <property type="match status" value="1"/>
</dbReference>
<dbReference type="PANTHER" id="PTHR35152">
    <property type="entry name" value="DOMAIN SIGNALLING PROTEIN, PUTATIVE (AFU_ORTHOLOGUE AFUA_5G11310)-RELATED"/>
    <property type="match status" value="1"/>
</dbReference>
<evidence type="ECO:0000313" key="3">
    <source>
        <dbReference type="EMBL" id="VFS54854.1"/>
    </source>
</evidence>
<dbReference type="PROSITE" id="PS50924">
    <property type="entry name" value="MHYT"/>
    <property type="match status" value="1"/>
</dbReference>
<evidence type="ECO:0000313" key="4">
    <source>
        <dbReference type="Proteomes" id="UP000401081"/>
    </source>
</evidence>
<dbReference type="InterPro" id="IPR005330">
    <property type="entry name" value="MHYT_dom"/>
</dbReference>
<gene>
    <name evidence="3" type="ORF">NCTC12993_00056</name>
</gene>
<feature type="transmembrane region" description="Helical" evidence="1">
    <location>
        <begin position="79"/>
        <end position="100"/>
    </location>
</feature>
<keyword evidence="1" id="KW-1133">Transmembrane helix</keyword>
<feature type="transmembrane region" description="Helical" evidence="1">
    <location>
        <begin position="46"/>
        <end position="67"/>
    </location>
</feature>
<dbReference type="Proteomes" id="UP000401081">
    <property type="component" value="Unassembled WGS sequence"/>
</dbReference>
<keyword evidence="1" id="KW-0812">Transmembrane</keyword>
<comment type="caution">
    <text evidence="1">Lacks conserved residue(s) required for the propagation of feature annotation.</text>
</comment>
<dbReference type="AlphaFoldDB" id="A0A485A270"/>
<reference evidence="3 4" key="1">
    <citation type="submission" date="2019-03" db="EMBL/GenBank/DDBJ databases">
        <authorList>
            <consortium name="Pathogen Informatics"/>
        </authorList>
    </citation>
    <scope>NUCLEOTIDE SEQUENCE [LARGE SCALE GENOMIC DNA]</scope>
    <source>
        <strain evidence="3 4">NCTC12993</strain>
    </source>
</reference>
<dbReference type="EMBL" id="CAADJD010000001">
    <property type="protein sequence ID" value="VFS54854.1"/>
    <property type="molecule type" value="Genomic_DNA"/>
</dbReference>
<proteinExistence type="predicted"/>
<accession>A0A485A270</accession>
<protein>
    <submittedName>
        <fullName evidence="3">MHYT domain (Predicted integral membrane sensor domain)</fullName>
    </submittedName>
</protein>
<dbReference type="GO" id="GO:0016020">
    <property type="term" value="C:membrane"/>
    <property type="evidence" value="ECO:0007669"/>
    <property type="project" value="UniProtKB-UniRule"/>
</dbReference>
<feature type="domain" description="MHYT" evidence="2">
    <location>
        <begin position="7"/>
        <end position="106"/>
    </location>
</feature>
<evidence type="ECO:0000256" key="1">
    <source>
        <dbReference type="PROSITE-ProRule" id="PRU00244"/>
    </source>
</evidence>
<dbReference type="Pfam" id="PF03707">
    <property type="entry name" value="MHYT"/>
    <property type="match status" value="1"/>
</dbReference>